<organism evidence="1 2">
    <name type="scientific">Suillus discolor</name>
    <dbReference type="NCBI Taxonomy" id="1912936"/>
    <lineage>
        <taxon>Eukaryota</taxon>
        <taxon>Fungi</taxon>
        <taxon>Dikarya</taxon>
        <taxon>Basidiomycota</taxon>
        <taxon>Agaricomycotina</taxon>
        <taxon>Agaricomycetes</taxon>
        <taxon>Agaricomycetidae</taxon>
        <taxon>Boletales</taxon>
        <taxon>Suillineae</taxon>
        <taxon>Suillaceae</taxon>
        <taxon>Suillus</taxon>
    </lineage>
</organism>
<dbReference type="RefSeq" id="XP_041284265.1">
    <property type="nucleotide sequence ID" value="XM_041434683.1"/>
</dbReference>
<evidence type="ECO:0000313" key="1">
    <source>
        <dbReference type="EMBL" id="KAG2082069.1"/>
    </source>
</evidence>
<dbReference type="AlphaFoldDB" id="A0A9P7ERC6"/>
<sequence>MTKNRKRVQENATEGAMEDAMDESNIWRYPEGLRGRALEALEAVLEAREGIQEHVLLLDGGRKIFGAAAEEQLLVNAPGGLLKAWNLCPCMIPMSPHASSIENLTDIIPDTSITLHFSDILEKVVMEATALHEDVEAPPIAWISQEPEAETTNPMLGKLKWSMEN</sequence>
<proteinExistence type="predicted"/>
<keyword evidence="2" id="KW-1185">Reference proteome</keyword>
<reference evidence="1" key="1">
    <citation type="journal article" date="2020" name="New Phytol.">
        <title>Comparative genomics reveals dynamic genome evolution in host specialist ectomycorrhizal fungi.</title>
        <authorList>
            <person name="Lofgren L.A."/>
            <person name="Nguyen N.H."/>
            <person name="Vilgalys R."/>
            <person name="Ruytinx J."/>
            <person name="Liao H.L."/>
            <person name="Branco S."/>
            <person name="Kuo A."/>
            <person name="LaButti K."/>
            <person name="Lipzen A."/>
            <person name="Andreopoulos W."/>
            <person name="Pangilinan J."/>
            <person name="Riley R."/>
            <person name="Hundley H."/>
            <person name="Na H."/>
            <person name="Barry K."/>
            <person name="Grigoriev I.V."/>
            <person name="Stajich J.E."/>
            <person name="Kennedy P.G."/>
        </authorList>
    </citation>
    <scope>NUCLEOTIDE SEQUENCE</scope>
    <source>
        <strain evidence="1">FC423</strain>
    </source>
</reference>
<name>A0A9P7ERC6_9AGAM</name>
<protein>
    <submittedName>
        <fullName evidence="1">Uncharacterized protein</fullName>
    </submittedName>
</protein>
<comment type="caution">
    <text evidence="1">The sequence shown here is derived from an EMBL/GenBank/DDBJ whole genome shotgun (WGS) entry which is preliminary data.</text>
</comment>
<dbReference type="GeneID" id="64696942"/>
<dbReference type="EMBL" id="JABBWM010000357">
    <property type="protein sequence ID" value="KAG2082069.1"/>
    <property type="molecule type" value="Genomic_DNA"/>
</dbReference>
<evidence type="ECO:0000313" key="2">
    <source>
        <dbReference type="Proteomes" id="UP000823399"/>
    </source>
</evidence>
<accession>A0A9P7ERC6</accession>
<gene>
    <name evidence="1" type="ORF">F5147DRAFT_660588</name>
</gene>
<dbReference type="Proteomes" id="UP000823399">
    <property type="component" value="Unassembled WGS sequence"/>
</dbReference>